<evidence type="ECO:0000313" key="13">
    <source>
        <dbReference type="EMBL" id="KKN02913.1"/>
    </source>
</evidence>
<dbReference type="PANTHER" id="PTHR32315:SF3">
    <property type="entry name" value="ADENINE PHOSPHORIBOSYLTRANSFERASE"/>
    <property type="match status" value="1"/>
</dbReference>
<comment type="subcellular location">
    <subcellularLocation>
        <location evidence="3">Cytoplasm</location>
    </subcellularLocation>
</comment>
<comment type="caution">
    <text evidence="13">The sequence shown here is derived from an EMBL/GenBank/DDBJ whole genome shotgun (WGS) entry which is preliminary data.</text>
</comment>
<dbReference type="GO" id="GO:0016208">
    <property type="term" value="F:AMP binding"/>
    <property type="evidence" value="ECO:0007669"/>
    <property type="project" value="TreeGrafter"/>
</dbReference>
<comment type="catalytic activity">
    <reaction evidence="1">
        <text>AMP + diphosphate = 5-phospho-alpha-D-ribose 1-diphosphate + adenine</text>
        <dbReference type="Rhea" id="RHEA:16609"/>
        <dbReference type="ChEBI" id="CHEBI:16708"/>
        <dbReference type="ChEBI" id="CHEBI:33019"/>
        <dbReference type="ChEBI" id="CHEBI:58017"/>
        <dbReference type="ChEBI" id="CHEBI:456215"/>
        <dbReference type="EC" id="2.4.2.7"/>
    </reaction>
</comment>
<name>A0A0F9QCA6_9ZZZZ</name>
<gene>
    <name evidence="13" type="ORF">LCGC14_1112950</name>
</gene>
<dbReference type="NCBIfam" id="NF002636">
    <property type="entry name" value="PRK02304.1-5"/>
    <property type="match status" value="1"/>
</dbReference>
<evidence type="ECO:0000256" key="11">
    <source>
        <dbReference type="ARBA" id="ARBA00022726"/>
    </source>
</evidence>
<dbReference type="EC" id="2.4.2.7" evidence="7"/>
<evidence type="ECO:0000256" key="10">
    <source>
        <dbReference type="ARBA" id="ARBA00022679"/>
    </source>
</evidence>
<evidence type="ECO:0000256" key="3">
    <source>
        <dbReference type="ARBA" id="ARBA00004496"/>
    </source>
</evidence>
<comment type="function">
    <text evidence="2">Catalyzes a salvage reaction resulting in the formation of AMP, that is energically less costly than de novo synthesis.</text>
</comment>
<dbReference type="FunFam" id="3.40.50.2020:FF:000004">
    <property type="entry name" value="Adenine phosphoribosyltransferase"/>
    <property type="match status" value="1"/>
</dbReference>
<dbReference type="Gene3D" id="3.40.50.2020">
    <property type="match status" value="1"/>
</dbReference>
<evidence type="ECO:0000259" key="12">
    <source>
        <dbReference type="Pfam" id="PF00156"/>
    </source>
</evidence>
<dbReference type="NCBIfam" id="NF002634">
    <property type="entry name" value="PRK02304.1-3"/>
    <property type="match status" value="1"/>
</dbReference>
<evidence type="ECO:0000256" key="2">
    <source>
        <dbReference type="ARBA" id="ARBA00003968"/>
    </source>
</evidence>
<dbReference type="GO" id="GO:0006168">
    <property type="term" value="P:adenine salvage"/>
    <property type="evidence" value="ECO:0007669"/>
    <property type="project" value="InterPro"/>
</dbReference>
<accession>A0A0F9QCA6</accession>
<dbReference type="GO" id="GO:0005737">
    <property type="term" value="C:cytoplasm"/>
    <property type="evidence" value="ECO:0007669"/>
    <property type="project" value="UniProtKB-SubCell"/>
</dbReference>
<dbReference type="CDD" id="cd06223">
    <property type="entry name" value="PRTases_typeI"/>
    <property type="match status" value="1"/>
</dbReference>
<keyword evidence="8" id="KW-0963">Cytoplasm</keyword>
<dbReference type="EMBL" id="LAZR01005093">
    <property type="protein sequence ID" value="KKN02913.1"/>
    <property type="molecule type" value="Genomic_DNA"/>
</dbReference>
<dbReference type="InterPro" id="IPR000836">
    <property type="entry name" value="PRTase_dom"/>
</dbReference>
<comment type="pathway">
    <text evidence="4">Purine metabolism; AMP biosynthesis via salvage pathway; AMP from adenine: step 1/1.</text>
</comment>
<dbReference type="GO" id="GO:0003999">
    <property type="term" value="F:adenine phosphoribosyltransferase activity"/>
    <property type="evidence" value="ECO:0007669"/>
    <property type="project" value="UniProtKB-EC"/>
</dbReference>
<proteinExistence type="inferred from homology"/>
<comment type="subunit">
    <text evidence="6">Homodimer.</text>
</comment>
<evidence type="ECO:0000256" key="6">
    <source>
        <dbReference type="ARBA" id="ARBA00011738"/>
    </source>
</evidence>
<comment type="similarity">
    <text evidence="5">Belongs to the purine/pyrimidine phosphoribosyltransferase family.</text>
</comment>
<feature type="domain" description="Phosphoribosyltransferase" evidence="12">
    <location>
        <begin position="26"/>
        <end position="148"/>
    </location>
</feature>
<dbReference type="HAMAP" id="MF_00004">
    <property type="entry name" value="Aden_phosphoribosyltr"/>
    <property type="match status" value="1"/>
</dbReference>
<reference evidence="13" key="1">
    <citation type="journal article" date="2015" name="Nature">
        <title>Complex archaea that bridge the gap between prokaryotes and eukaryotes.</title>
        <authorList>
            <person name="Spang A."/>
            <person name="Saw J.H."/>
            <person name="Jorgensen S.L."/>
            <person name="Zaremba-Niedzwiedzka K."/>
            <person name="Martijn J."/>
            <person name="Lind A.E."/>
            <person name="van Eijk R."/>
            <person name="Schleper C."/>
            <person name="Guy L."/>
            <person name="Ettema T.J."/>
        </authorList>
    </citation>
    <scope>NUCLEOTIDE SEQUENCE</scope>
</reference>
<dbReference type="InterPro" id="IPR005764">
    <property type="entry name" value="Ade_phspho_trans"/>
</dbReference>
<keyword evidence="11" id="KW-0660">Purine salvage</keyword>
<protein>
    <recommendedName>
        <fullName evidence="7">adenine phosphoribosyltransferase</fullName>
        <ecNumber evidence="7">2.4.2.7</ecNumber>
    </recommendedName>
</protein>
<keyword evidence="9" id="KW-0328">Glycosyltransferase</keyword>
<dbReference type="NCBIfam" id="TIGR01090">
    <property type="entry name" value="apt"/>
    <property type="match status" value="1"/>
</dbReference>
<organism evidence="13">
    <name type="scientific">marine sediment metagenome</name>
    <dbReference type="NCBI Taxonomy" id="412755"/>
    <lineage>
        <taxon>unclassified sequences</taxon>
        <taxon>metagenomes</taxon>
        <taxon>ecological metagenomes</taxon>
    </lineage>
</organism>
<sequence length="170" mass="18757">MNLETFIRDIPDFPKKGIVFKDITPLLANPKSFQYAIDMLCDRYVEAKVDYILGAEARGFILAAAMAYKLDAGFIPARKPGKLPYHTKTQTYELEYGTDALEVHEDVIKNGDKVLVVDDVLATGGTAQAKTSLVEKMGGEVLGPAFLIELSFLKGADKLKGFDVFSLIKY</sequence>
<dbReference type="UniPathway" id="UPA00588">
    <property type="reaction ID" value="UER00646"/>
</dbReference>
<dbReference type="SUPFAM" id="SSF53271">
    <property type="entry name" value="PRTase-like"/>
    <property type="match status" value="1"/>
</dbReference>
<dbReference type="GO" id="GO:0006166">
    <property type="term" value="P:purine ribonucleoside salvage"/>
    <property type="evidence" value="ECO:0007669"/>
    <property type="project" value="UniProtKB-KW"/>
</dbReference>
<dbReference type="PANTHER" id="PTHR32315">
    <property type="entry name" value="ADENINE PHOSPHORIBOSYLTRANSFERASE"/>
    <property type="match status" value="1"/>
</dbReference>
<dbReference type="GO" id="GO:0002055">
    <property type="term" value="F:adenine binding"/>
    <property type="evidence" value="ECO:0007669"/>
    <property type="project" value="TreeGrafter"/>
</dbReference>
<dbReference type="GO" id="GO:0044209">
    <property type="term" value="P:AMP salvage"/>
    <property type="evidence" value="ECO:0007669"/>
    <property type="project" value="UniProtKB-UniPathway"/>
</dbReference>
<dbReference type="AlphaFoldDB" id="A0A0F9QCA6"/>
<evidence type="ECO:0000256" key="4">
    <source>
        <dbReference type="ARBA" id="ARBA00004659"/>
    </source>
</evidence>
<evidence type="ECO:0000256" key="1">
    <source>
        <dbReference type="ARBA" id="ARBA00000868"/>
    </source>
</evidence>
<dbReference type="Pfam" id="PF00156">
    <property type="entry name" value="Pribosyltran"/>
    <property type="match status" value="1"/>
</dbReference>
<evidence type="ECO:0000256" key="5">
    <source>
        <dbReference type="ARBA" id="ARBA00008391"/>
    </source>
</evidence>
<evidence type="ECO:0000256" key="8">
    <source>
        <dbReference type="ARBA" id="ARBA00022490"/>
    </source>
</evidence>
<evidence type="ECO:0000256" key="7">
    <source>
        <dbReference type="ARBA" id="ARBA00011893"/>
    </source>
</evidence>
<dbReference type="InterPro" id="IPR029057">
    <property type="entry name" value="PRTase-like"/>
</dbReference>
<keyword evidence="10" id="KW-0808">Transferase</keyword>
<evidence type="ECO:0000256" key="9">
    <source>
        <dbReference type="ARBA" id="ARBA00022676"/>
    </source>
</evidence>
<dbReference type="InterPro" id="IPR050054">
    <property type="entry name" value="UPRTase/APRTase"/>
</dbReference>